<dbReference type="GO" id="GO:0009786">
    <property type="term" value="P:regulation of asymmetric cell division"/>
    <property type="evidence" value="ECO:0007669"/>
    <property type="project" value="InterPro"/>
</dbReference>
<dbReference type="OrthoDB" id="1911032at2759"/>
<feature type="compositionally biased region" description="Basic and acidic residues" evidence="1">
    <location>
        <begin position="408"/>
        <end position="431"/>
    </location>
</feature>
<feature type="region of interest" description="Disordered" evidence="1">
    <location>
        <begin position="407"/>
        <end position="461"/>
    </location>
</feature>
<accession>A0A8X8WRZ9</accession>
<organism evidence="2">
    <name type="scientific">Salvia splendens</name>
    <name type="common">Scarlet sage</name>
    <dbReference type="NCBI Taxonomy" id="180675"/>
    <lineage>
        <taxon>Eukaryota</taxon>
        <taxon>Viridiplantae</taxon>
        <taxon>Streptophyta</taxon>
        <taxon>Embryophyta</taxon>
        <taxon>Tracheophyta</taxon>
        <taxon>Spermatophyta</taxon>
        <taxon>Magnoliopsida</taxon>
        <taxon>eudicotyledons</taxon>
        <taxon>Gunneridae</taxon>
        <taxon>Pentapetalae</taxon>
        <taxon>asterids</taxon>
        <taxon>lamiids</taxon>
        <taxon>Lamiales</taxon>
        <taxon>Lamiaceae</taxon>
        <taxon>Nepetoideae</taxon>
        <taxon>Mentheae</taxon>
        <taxon>Salviinae</taxon>
        <taxon>Salvia</taxon>
        <taxon>Salvia subgen. Calosphace</taxon>
        <taxon>core Calosphace</taxon>
    </lineage>
</organism>
<keyword evidence="3" id="KW-1185">Reference proteome</keyword>
<evidence type="ECO:0000256" key="1">
    <source>
        <dbReference type="SAM" id="MobiDB-lite"/>
    </source>
</evidence>
<name>A0A8X8WRZ9_SALSN</name>
<evidence type="ECO:0000313" key="2">
    <source>
        <dbReference type="EMBL" id="KAG6398994.1"/>
    </source>
</evidence>
<sequence>MFATQLLRILEVETSPTDVKGENCVCDSAAQDMMIMKENQDGAHYDSKYLGRDSDPAPVRSKETPQLNGLNRDTHPLPFDVKGTEVYWNPKLDDDLSTNRNGHLKGYEFQNGPLCRQESLQDDIDSVSSDTNAKDEVQTTPEHDNENESSDCMSPCVATASDLFGRDKHLYMDKNVLEYQRPELVVCYKELNYHVVKDICVDEGMPANRRILIDNSDDGQSGNCFPHPQNDHSKHAATGGVDDEFLISNVVEAATSLEDSEFAVANQQWSKEIFLVQGQPNSPSERSSFKDTATGCNLEESIQENGADFGATSKTATHAPDVESFVDETLPIQEFGTRSFLRSFLSAFDADGNELPDQQFSEGPAATSTEASLKEDVQKSSLKYNSQVETRSITFNFNSLGATSGETEIIKEQPVDSREVIESEIPSDTRQRGQPQDSSRNDMNNNNTALDQSLDCKDDRAADNGPVVSLLRYDPGESSFSADSYITHSGPIAFSGNVSLRSDGSATSGRSFAFPVLQSEWNSSPVRMTEAERRRFRKHKCWRSGLLCCRF</sequence>
<protein>
    <submittedName>
        <fullName evidence="2">Uncharacterized protein</fullName>
    </submittedName>
</protein>
<dbReference type="InterPro" id="IPR040378">
    <property type="entry name" value="BASL"/>
</dbReference>
<feature type="region of interest" description="Disordered" evidence="1">
    <location>
        <begin position="355"/>
        <end position="374"/>
    </location>
</feature>
<dbReference type="AlphaFoldDB" id="A0A8X8WRZ9"/>
<dbReference type="PANTHER" id="PTHR33914:SF2">
    <property type="entry name" value="OS02G0582100 PROTEIN"/>
    <property type="match status" value="1"/>
</dbReference>
<dbReference type="EMBL" id="PNBA02000015">
    <property type="protein sequence ID" value="KAG6398994.1"/>
    <property type="molecule type" value="Genomic_DNA"/>
</dbReference>
<proteinExistence type="predicted"/>
<feature type="region of interest" description="Disordered" evidence="1">
    <location>
        <begin position="122"/>
        <end position="153"/>
    </location>
</feature>
<feature type="region of interest" description="Disordered" evidence="1">
    <location>
        <begin position="50"/>
        <end position="76"/>
    </location>
</feature>
<reference evidence="2" key="1">
    <citation type="submission" date="2018-01" db="EMBL/GenBank/DDBJ databases">
        <authorList>
            <person name="Mao J.F."/>
        </authorList>
    </citation>
    <scope>NUCLEOTIDE SEQUENCE</scope>
    <source>
        <strain evidence="2">Huo1</strain>
        <tissue evidence="2">Leaf</tissue>
    </source>
</reference>
<comment type="caution">
    <text evidence="2">The sequence shown here is derived from an EMBL/GenBank/DDBJ whole genome shotgun (WGS) entry which is preliminary data.</text>
</comment>
<feature type="compositionally biased region" description="Basic and acidic residues" evidence="1">
    <location>
        <begin position="50"/>
        <end position="63"/>
    </location>
</feature>
<dbReference type="Proteomes" id="UP000298416">
    <property type="component" value="Unassembled WGS sequence"/>
</dbReference>
<feature type="compositionally biased region" description="Polar residues" evidence="1">
    <location>
        <begin position="356"/>
        <end position="371"/>
    </location>
</feature>
<gene>
    <name evidence="2" type="ORF">SASPL_140466</name>
</gene>
<evidence type="ECO:0000313" key="3">
    <source>
        <dbReference type="Proteomes" id="UP000298416"/>
    </source>
</evidence>
<reference evidence="2" key="2">
    <citation type="submission" date="2020-08" db="EMBL/GenBank/DDBJ databases">
        <title>Plant Genome Project.</title>
        <authorList>
            <person name="Zhang R.-G."/>
        </authorList>
    </citation>
    <scope>NUCLEOTIDE SEQUENCE</scope>
    <source>
        <strain evidence="2">Huo1</strain>
        <tissue evidence="2">Leaf</tissue>
    </source>
</reference>
<feature type="compositionally biased region" description="Basic and acidic residues" evidence="1">
    <location>
        <begin position="132"/>
        <end position="146"/>
    </location>
</feature>
<feature type="compositionally biased region" description="Polar residues" evidence="1">
    <location>
        <begin position="432"/>
        <end position="451"/>
    </location>
</feature>
<dbReference type="PANTHER" id="PTHR33914">
    <property type="entry name" value="18S PRE-RIBOSOMAL ASSEMBLY PROTEIN GAR2-LIKE PROTEIN"/>
    <property type="match status" value="1"/>
</dbReference>